<evidence type="ECO:0000256" key="5">
    <source>
        <dbReference type="ARBA" id="ARBA00022563"/>
    </source>
</evidence>
<evidence type="ECO:0000256" key="1">
    <source>
        <dbReference type="ARBA" id="ARBA00001052"/>
    </source>
</evidence>
<dbReference type="PANTHER" id="PTHR11109">
    <property type="entry name" value="GTP CYCLOHYDROLASE I"/>
    <property type="match status" value="1"/>
</dbReference>
<dbReference type="OrthoDB" id="9801207at2"/>
<comment type="pathway">
    <text evidence="2">Cofactor biosynthesis; 7,8-dihydroneopterin triphosphate biosynthesis; 7,8-dihydroneopterin triphosphate from GTP: step 1/1.</text>
</comment>
<dbReference type="PROSITE" id="PS00859">
    <property type="entry name" value="GTP_CYCLOHYDROL_1_1"/>
    <property type="match status" value="1"/>
</dbReference>
<dbReference type="InterPro" id="IPR020602">
    <property type="entry name" value="GTP_CycHdrlase_I_dom"/>
</dbReference>
<evidence type="ECO:0000313" key="9">
    <source>
        <dbReference type="Proteomes" id="UP000198379"/>
    </source>
</evidence>
<dbReference type="InterPro" id="IPR018234">
    <property type="entry name" value="GTP_CycHdrlase_I_CS"/>
</dbReference>
<evidence type="ECO:0000256" key="3">
    <source>
        <dbReference type="ARBA" id="ARBA00008085"/>
    </source>
</evidence>
<dbReference type="GO" id="GO:0046654">
    <property type="term" value="P:tetrahydrofolate biosynthetic process"/>
    <property type="evidence" value="ECO:0007669"/>
    <property type="project" value="InterPro"/>
</dbReference>
<evidence type="ECO:0000313" key="8">
    <source>
        <dbReference type="EMBL" id="SNS18569.1"/>
    </source>
</evidence>
<dbReference type="GO" id="GO:0006729">
    <property type="term" value="P:tetrahydrobiopterin biosynthetic process"/>
    <property type="evidence" value="ECO:0007669"/>
    <property type="project" value="TreeGrafter"/>
</dbReference>
<dbReference type="InterPro" id="IPR043133">
    <property type="entry name" value="GTP-CH-I_C/QueF"/>
</dbReference>
<evidence type="ECO:0000256" key="6">
    <source>
        <dbReference type="ARBA" id="ARBA00022801"/>
    </source>
</evidence>
<name>A0A239CF22_9FLAO</name>
<keyword evidence="5" id="KW-0554">One-carbon metabolism</keyword>
<dbReference type="Gene3D" id="3.30.1130.10">
    <property type="match status" value="1"/>
</dbReference>
<evidence type="ECO:0000259" key="7">
    <source>
        <dbReference type="Pfam" id="PF01227"/>
    </source>
</evidence>
<dbReference type="Proteomes" id="UP000198379">
    <property type="component" value="Unassembled WGS sequence"/>
</dbReference>
<protein>
    <recommendedName>
        <fullName evidence="4">GTP cyclohydrolase I</fullName>
        <ecNumber evidence="4">3.5.4.16</ecNumber>
    </recommendedName>
</protein>
<dbReference type="InterPro" id="IPR001474">
    <property type="entry name" value="GTP_CycHdrlase_I"/>
</dbReference>
<dbReference type="PANTHER" id="PTHR11109:SF7">
    <property type="entry name" value="GTP CYCLOHYDROLASE 1"/>
    <property type="match status" value="1"/>
</dbReference>
<organism evidence="8 9">
    <name type="scientific">Dokdonia pacifica</name>
    <dbReference type="NCBI Taxonomy" id="1627892"/>
    <lineage>
        <taxon>Bacteria</taxon>
        <taxon>Pseudomonadati</taxon>
        <taxon>Bacteroidota</taxon>
        <taxon>Flavobacteriia</taxon>
        <taxon>Flavobacteriales</taxon>
        <taxon>Flavobacteriaceae</taxon>
        <taxon>Dokdonia</taxon>
    </lineage>
</organism>
<comment type="catalytic activity">
    <reaction evidence="1">
        <text>GTP + H2O = 7,8-dihydroneopterin 3'-triphosphate + formate + H(+)</text>
        <dbReference type="Rhea" id="RHEA:17473"/>
        <dbReference type="ChEBI" id="CHEBI:15377"/>
        <dbReference type="ChEBI" id="CHEBI:15378"/>
        <dbReference type="ChEBI" id="CHEBI:15740"/>
        <dbReference type="ChEBI" id="CHEBI:37565"/>
        <dbReference type="ChEBI" id="CHEBI:58462"/>
        <dbReference type="EC" id="3.5.4.16"/>
    </reaction>
</comment>
<evidence type="ECO:0000256" key="2">
    <source>
        <dbReference type="ARBA" id="ARBA00005080"/>
    </source>
</evidence>
<keyword evidence="9" id="KW-1185">Reference proteome</keyword>
<dbReference type="UniPathway" id="UPA00848">
    <property type="reaction ID" value="UER00151"/>
</dbReference>
<dbReference type="EMBL" id="FZNY01000007">
    <property type="protein sequence ID" value="SNS18569.1"/>
    <property type="molecule type" value="Genomic_DNA"/>
</dbReference>
<feature type="domain" description="GTP cyclohydrolase I" evidence="7">
    <location>
        <begin position="4"/>
        <end position="168"/>
    </location>
</feature>
<proteinExistence type="inferred from homology"/>
<dbReference type="EC" id="3.5.4.16" evidence="4"/>
<dbReference type="AlphaFoldDB" id="A0A239CF22"/>
<dbReference type="SUPFAM" id="SSF55620">
    <property type="entry name" value="Tetrahydrobiopterin biosynthesis enzymes-like"/>
    <property type="match status" value="1"/>
</dbReference>
<evidence type="ECO:0000256" key="4">
    <source>
        <dbReference type="ARBA" id="ARBA00012715"/>
    </source>
</evidence>
<accession>A0A239CF22</accession>
<dbReference type="GO" id="GO:0008270">
    <property type="term" value="F:zinc ion binding"/>
    <property type="evidence" value="ECO:0007669"/>
    <property type="project" value="TreeGrafter"/>
</dbReference>
<comment type="similarity">
    <text evidence="3">Belongs to the GTP cyclohydrolase I family.</text>
</comment>
<dbReference type="GO" id="GO:0003934">
    <property type="term" value="F:GTP cyclohydrolase I activity"/>
    <property type="evidence" value="ECO:0007669"/>
    <property type="project" value="UniProtKB-EC"/>
</dbReference>
<dbReference type="Pfam" id="PF01227">
    <property type="entry name" value="GTP_cyclohydroI"/>
    <property type="match status" value="1"/>
</dbReference>
<gene>
    <name evidence="8" type="ORF">SAMN06265376_107286</name>
</gene>
<dbReference type="GO" id="GO:0005525">
    <property type="term" value="F:GTP binding"/>
    <property type="evidence" value="ECO:0007669"/>
    <property type="project" value="TreeGrafter"/>
</dbReference>
<dbReference type="RefSeq" id="WP_089373277.1">
    <property type="nucleotide sequence ID" value="NZ_BMEP01000004.1"/>
</dbReference>
<reference evidence="8 9" key="1">
    <citation type="submission" date="2017-06" db="EMBL/GenBank/DDBJ databases">
        <authorList>
            <person name="Kim H.J."/>
            <person name="Triplett B.A."/>
        </authorList>
    </citation>
    <scope>NUCLEOTIDE SEQUENCE [LARGE SCALE GENOMIC DNA]</scope>
    <source>
        <strain evidence="8 9">DSM 25597</strain>
    </source>
</reference>
<dbReference type="GO" id="GO:0006730">
    <property type="term" value="P:one-carbon metabolic process"/>
    <property type="evidence" value="ECO:0007669"/>
    <property type="project" value="UniProtKB-KW"/>
</dbReference>
<keyword evidence="6 8" id="KW-0378">Hydrolase</keyword>
<dbReference type="GO" id="GO:0005737">
    <property type="term" value="C:cytoplasm"/>
    <property type="evidence" value="ECO:0007669"/>
    <property type="project" value="TreeGrafter"/>
</dbReference>
<sequence>MKENNLDKLFSFIEDPIVREKLIQSEDRIRRSYNELFSGYSLTADNVLNDVLRVKNYTGIIEIKNINFYSFCEHHFAPFFGTCDVYYQPNEIITGLGKIVRLVRDVHAKRLQIQEIFNKDIADDIMRVLNAKGVYVESTAKHLCVCSRGPSDDTAETKVTYSLGSLKDWYKNK</sequence>